<evidence type="ECO:0000313" key="1">
    <source>
        <dbReference type="EMBL" id="CAE8633092.1"/>
    </source>
</evidence>
<gene>
    <name evidence="1" type="ORF">PGLA1383_LOCUS49006</name>
</gene>
<feature type="non-terminal residue" evidence="1">
    <location>
        <position position="169"/>
    </location>
</feature>
<dbReference type="AlphaFoldDB" id="A0A813H5J4"/>
<sequence>ALDFGILARYIVAKGHRSVLDPVTLYGPESFQINFSFSSDGESLLDCMSLEDLAVRLVHAFGDLSLAFGLPAGGSRVAKPGRTPAAGYCPGPSPPGACSPRATDFGGRVVRSVKTEVARSTSCGSSARKSCASLVGQVLSKEQWTHALRGSGQVRLFSEAEARAEAERQ</sequence>
<feature type="non-terminal residue" evidence="1">
    <location>
        <position position="1"/>
    </location>
</feature>
<accession>A0A813H5J4</accession>
<protein>
    <submittedName>
        <fullName evidence="1">Uncharacterized protein</fullName>
    </submittedName>
</protein>
<organism evidence="1 2">
    <name type="scientific">Polarella glacialis</name>
    <name type="common">Dinoflagellate</name>
    <dbReference type="NCBI Taxonomy" id="89957"/>
    <lineage>
        <taxon>Eukaryota</taxon>
        <taxon>Sar</taxon>
        <taxon>Alveolata</taxon>
        <taxon>Dinophyceae</taxon>
        <taxon>Suessiales</taxon>
        <taxon>Suessiaceae</taxon>
        <taxon>Polarella</taxon>
    </lineage>
</organism>
<keyword evidence="2" id="KW-1185">Reference proteome</keyword>
<dbReference type="Proteomes" id="UP000654075">
    <property type="component" value="Unassembled WGS sequence"/>
</dbReference>
<reference evidence="1" key="1">
    <citation type="submission" date="2021-02" db="EMBL/GenBank/DDBJ databases">
        <authorList>
            <person name="Dougan E. K."/>
            <person name="Rhodes N."/>
            <person name="Thang M."/>
            <person name="Chan C."/>
        </authorList>
    </citation>
    <scope>NUCLEOTIDE SEQUENCE</scope>
</reference>
<evidence type="ECO:0000313" key="2">
    <source>
        <dbReference type="Proteomes" id="UP000654075"/>
    </source>
</evidence>
<comment type="caution">
    <text evidence="1">The sequence shown here is derived from an EMBL/GenBank/DDBJ whole genome shotgun (WGS) entry which is preliminary data.</text>
</comment>
<dbReference type="EMBL" id="CAJNNV010030626">
    <property type="protein sequence ID" value="CAE8633092.1"/>
    <property type="molecule type" value="Genomic_DNA"/>
</dbReference>
<proteinExistence type="predicted"/>
<name>A0A813H5J4_POLGL</name>